<keyword evidence="3" id="KW-1185">Reference proteome</keyword>
<organism evidence="2 3">
    <name type="scientific">Pseudoalteromonas arctica</name>
    <dbReference type="NCBI Taxonomy" id="394751"/>
    <lineage>
        <taxon>Bacteria</taxon>
        <taxon>Pseudomonadati</taxon>
        <taxon>Pseudomonadota</taxon>
        <taxon>Gammaproteobacteria</taxon>
        <taxon>Alteromonadales</taxon>
        <taxon>Pseudoalteromonadaceae</taxon>
        <taxon>Pseudoalteromonas</taxon>
    </lineage>
</organism>
<gene>
    <name evidence="2" type="ORF">HHO47_18625</name>
</gene>
<evidence type="ECO:0000313" key="2">
    <source>
        <dbReference type="EMBL" id="NMM42756.1"/>
    </source>
</evidence>
<dbReference type="AlphaFoldDB" id="A0A7Y0HCI1"/>
<feature type="transmembrane region" description="Helical" evidence="1">
    <location>
        <begin position="112"/>
        <end position="138"/>
    </location>
</feature>
<keyword evidence="1" id="KW-0472">Membrane</keyword>
<dbReference type="Proteomes" id="UP000570493">
    <property type="component" value="Unassembled WGS sequence"/>
</dbReference>
<proteinExistence type="predicted"/>
<dbReference type="EMBL" id="JABBMT010000061">
    <property type="protein sequence ID" value="NMM42756.1"/>
    <property type="molecule type" value="Genomic_DNA"/>
</dbReference>
<keyword evidence="1" id="KW-1133">Transmembrane helix</keyword>
<feature type="transmembrane region" description="Helical" evidence="1">
    <location>
        <begin position="182"/>
        <end position="201"/>
    </location>
</feature>
<dbReference type="RefSeq" id="WP_169021647.1">
    <property type="nucleotide sequence ID" value="NZ_JABBMT010000061.1"/>
</dbReference>
<feature type="transmembrane region" description="Helical" evidence="1">
    <location>
        <begin position="144"/>
        <end position="161"/>
    </location>
</feature>
<name>A0A7Y0HCI1_9GAMM</name>
<feature type="transmembrane region" description="Helical" evidence="1">
    <location>
        <begin position="51"/>
        <end position="76"/>
    </location>
</feature>
<comment type="caution">
    <text evidence="2">The sequence shown here is derived from an EMBL/GenBank/DDBJ whole genome shotgun (WGS) entry which is preliminary data.</text>
</comment>
<sequence length="283" mass="31839">MFTGKYENTINSISQVIKFCFQLCIFFGAVITIFYCGYIDYYPTGLTLGDTLFFIVASLAFAFVYTLIFLVLLSTGITISPFLRWVQPLIIWMITIVFKLKKRNVIIKKIDFPLVSGSYSIFALIGVIFLLLISSMIAKDPYKAFTMFFSSLGMGMLFGMLHTKPRLKVYKEGWAKKVKLGIFLLAYLVPLFMIEARGSFLNQSMQLIGVRSEQNVIQLTKRHTNFLSSNGVKYLSKTNSGEGLYDNVTILFRGIGANTVIKLQGFTTIVPSNDIIVGKAKEA</sequence>
<protein>
    <submittedName>
        <fullName evidence="2">Uncharacterized protein</fullName>
    </submittedName>
</protein>
<feature type="transmembrane region" description="Helical" evidence="1">
    <location>
        <begin position="16"/>
        <end position="39"/>
    </location>
</feature>
<accession>A0A7Y0HCI1</accession>
<evidence type="ECO:0000256" key="1">
    <source>
        <dbReference type="SAM" id="Phobius"/>
    </source>
</evidence>
<evidence type="ECO:0000313" key="3">
    <source>
        <dbReference type="Proteomes" id="UP000570493"/>
    </source>
</evidence>
<keyword evidence="1" id="KW-0812">Transmembrane</keyword>
<reference evidence="2" key="1">
    <citation type="submission" date="2020-04" db="EMBL/GenBank/DDBJ databases">
        <title>Genome Sequencing for Pseudoaltermonas arctica.</title>
        <authorList>
            <person name="Elkins N.S."/>
        </authorList>
    </citation>
    <scope>NUCLEOTIDE SEQUENCE [LARGE SCALE GENOMIC DNA]</scope>
    <source>
        <strain evidence="2">NEC-BIFX-2020_0012</strain>
    </source>
</reference>